<proteinExistence type="predicted"/>
<dbReference type="Proteomes" id="UP000023541">
    <property type="component" value="Unassembled WGS sequence"/>
</dbReference>
<keyword evidence="2" id="KW-1185">Reference proteome</keyword>
<dbReference type="eggNOG" id="COG0535">
    <property type="taxonomic scope" value="Bacteria"/>
</dbReference>
<dbReference type="OrthoDB" id="714416at2"/>
<comment type="caution">
    <text evidence="1">The sequence shown here is derived from an EMBL/GenBank/DDBJ whole genome shotgun (WGS) entry which is preliminary data.</text>
</comment>
<dbReference type="EMBL" id="AQRA01000011">
    <property type="protein sequence ID" value="EZH71874.1"/>
    <property type="molecule type" value="Genomic_DNA"/>
</dbReference>
<evidence type="ECO:0000313" key="2">
    <source>
        <dbReference type="Proteomes" id="UP000023541"/>
    </source>
</evidence>
<gene>
    <name evidence="1" type="ORF">ATO12_05720</name>
</gene>
<dbReference type="AlphaFoldDB" id="A0A023BPK5"/>
<reference evidence="1 2" key="1">
    <citation type="submission" date="2014-04" db="EMBL/GenBank/DDBJ databases">
        <title>Aquimarina sp. 22II-S11-z7 Genome Sequencing.</title>
        <authorList>
            <person name="Lai Q."/>
        </authorList>
    </citation>
    <scope>NUCLEOTIDE SEQUENCE [LARGE SCALE GENOMIC DNA]</scope>
    <source>
        <strain evidence="1 2">22II-S11-z7</strain>
    </source>
</reference>
<evidence type="ECO:0000313" key="1">
    <source>
        <dbReference type="EMBL" id="EZH71874.1"/>
    </source>
</evidence>
<dbReference type="RefSeq" id="WP_034246634.1">
    <property type="nucleotide sequence ID" value="NZ_AQRA01000011.1"/>
</dbReference>
<accession>A0A023BPK5</accession>
<dbReference type="STRING" id="1317122.ATO12_05720"/>
<sequence>MKKNEELFYLIQSLSKSEKRYFKLSTQGNESSEYLNLFDAIEAQKEYNEAQIKALFKDKAFVTQLTTIKNYLKQRILQSLRNYHSRISKNAELMDIIRNVEILFHKGQYTICLSELNRAEKKAKNFQQDVLLFHIQDWKRKVHQALYPQDFETFKTIIQKQKETLESTNEYISLLLANIDPTQFSLSHKKSVSLQNKTLKTLHKYRKQLLAKHTDKAKQTLEDLIKEWEQNPELLKEYFAMYFSVNNNLLGFLVFKKQYKEAFVRILLLKQKALAIGTISAALIKEKLRLYNIELEIHRNLKELHTTHKIIDEIQNFIELHKSLVPNNYWLSFRFQFANIYFLKKDHKKALQWINDILNHQTKKDRKDLITYTYWLNLLVHYELNNGFTLRYLINSMKKHLKKQKNIVFYEKSILKFLSKTVEYDVIEKRKAFTILKEQLEEHPIPNHILGYIDFKEWINRNC</sequence>
<name>A0A023BPK5_9FLAO</name>
<organism evidence="1 2">
    <name type="scientific">Aquimarina atlantica</name>
    <dbReference type="NCBI Taxonomy" id="1317122"/>
    <lineage>
        <taxon>Bacteria</taxon>
        <taxon>Pseudomonadati</taxon>
        <taxon>Bacteroidota</taxon>
        <taxon>Flavobacteriia</taxon>
        <taxon>Flavobacteriales</taxon>
        <taxon>Flavobacteriaceae</taxon>
        <taxon>Aquimarina</taxon>
    </lineage>
</organism>
<protein>
    <submittedName>
        <fullName evidence="1">Uncharacterized protein</fullName>
    </submittedName>
</protein>